<reference evidence="2" key="1">
    <citation type="submission" date="2023-04" db="EMBL/GenBank/DDBJ databases">
        <authorList>
            <consortium name="ELIXIR-Norway"/>
        </authorList>
    </citation>
    <scope>NUCLEOTIDE SEQUENCE [LARGE SCALE GENOMIC DNA]</scope>
</reference>
<feature type="compositionally biased region" description="Basic and acidic residues" evidence="1">
    <location>
        <begin position="31"/>
        <end position="40"/>
    </location>
</feature>
<organism evidence="2 3">
    <name type="scientific">Rangifer tarandus platyrhynchus</name>
    <name type="common">Svalbard reindeer</name>
    <dbReference type="NCBI Taxonomy" id="3082113"/>
    <lineage>
        <taxon>Eukaryota</taxon>
        <taxon>Metazoa</taxon>
        <taxon>Chordata</taxon>
        <taxon>Craniata</taxon>
        <taxon>Vertebrata</taxon>
        <taxon>Euteleostomi</taxon>
        <taxon>Mammalia</taxon>
        <taxon>Eutheria</taxon>
        <taxon>Laurasiatheria</taxon>
        <taxon>Artiodactyla</taxon>
        <taxon>Ruminantia</taxon>
        <taxon>Pecora</taxon>
        <taxon>Cervidae</taxon>
        <taxon>Odocoileinae</taxon>
        <taxon>Rangifer</taxon>
    </lineage>
</organism>
<feature type="region of interest" description="Disordered" evidence="1">
    <location>
        <begin position="9"/>
        <end position="40"/>
    </location>
</feature>
<evidence type="ECO:0000313" key="2">
    <source>
        <dbReference type="EMBL" id="CAI9171649.1"/>
    </source>
</evidence>
<dbReference type="EMBL" id="OX459967">
    <property type="protein sequence ID" value="CAI9171649.1"/>
    <property type="molecule type" value="Genomic_DNA"/>
</dbReference>
<sequence length="113" mass="12370">MTGLLLTFASAPSASPEPTSMGHPSDSASEAPRDTEERGRCGTMGVTAEQGCHLCGHTPMTWNFPAGLDSVPWAFLLLPLFDLERVLLLMYPVSCYTLVEVAFQQWITEVSYM</sequence>
<keyword evidence="3" id="KW-1185">Reference proteome</keyword>
<accession>A0ABN8ZCY6</accession>
<protein>
    <submittedName>
        <fullName evidence="2">Uncharacterized protein</fullName>
    </submittedName>
</protein>
<feature type="compositionally biased region" description="Low complexity" evidence="1">
    <location>
        <begin position="9"/>
        <end position="18"/>
    </location>
</feature>
<evidence type="ECO:0000256" key="1">
    <source>
        <dbReference type="SAM" id="MobiDB-lite"/>
    </source>
</evidence>
<evidence type="ECO:0000313" key="3">
    <source>
        <dbReference type="Proteomes" id="UP001176941"/>
    </source>
</evidence>
<dbReference type="Proteomes" id="UP001176941">
    <property type="component" value="Chromosome 31"/>
</dbReference>
<proteinExistence type="predicted"/>
<gene>
    <name evidence="2" type="ORF">MRATA1EN1_LOCUS20611</name>
</gene>
<name>A0ABN8ZCY6_RANTA</name>